<feature type="domain" description="HTH LytTR-type" evidence="2">
    <location>
        <begin position="226"/>
        <end position="321"/>
    </location>
</feature>
<dbReference type="PROSITE" id="PS50930">
    <property type="entry name" value="HTH_LYTTR"/>
    <property type="match status" value="1"/>
</dbReference>
<dbReference type="PANTHER" id="PTHR37299:SF1">
    <property type="entry name" value="STAGE 0 SPORULATION PROTEIN A HOMOLOG"/>
    <property type="match status" value="1"/>
</dbReference>
<feature type="transmembrane region" description="Helical" evidence="1">
    <location>
        <begin position="98"/>
        <end position="116"/>
    </location>
</feature>
<keyword evidence="3" id="KW-0238">DNA-binding</keyword>
<evidence type="ECO:0000256" key="1">
    <source>
        <dbReference type="SAM" id="Phobius"/>
    </source>
</evidence>
<dbReference type="GO" id="GO:0003677">
    <property type="term" value="F:DNA binding"/>
    <property type="evidence" value="ECO:0007669"/>
    <property type="project" value="UniProtKB-KW"/>
</dbReference>
<accession>A0ABW6AKP4</accession>
<feature type="transmembrane region" description="Helical" evidence="1">
    <location>
        <begin position="56"/>
        <end position="77"/>
    </location>
</feature>
<dbReference type="InterPro" id="IPR046947">
    <property type="entry name" value="LytR-like"/>
</dbReference>
<dbReference type="Proteomes" id="UP001597512">
    <property type="component" value="Unassembled WGS sequence"/>
</dbReference>
<dbReference type="EMBL" id="JBHUOM010000019">
    <property type="protein sequence ID" value="MFD2936039.1"/>
    <property type="molecule type" value="Genomic_DNA"/>
</dbReference>
<evidence type="ECO:0000313" key="3">
    <source>
        <dbReference type="EMBL" id="MFD2936039.1"/>
    </source>
</evidence>
<organism evidence="3 4">
    <name type="scientific">Spirosoma flavum</name>
    <dbReference type="NCBI Taxonomy" id="2048557"/>
    <lineage>
        <taxon>Bacteria</taxon>
        <taxon>Pseudomonadati</taxon>
        <taxon>Bacteroidota</taxon>
        <taxon>Cytophagia</taxon>
        <taxon>Cytophagales</taxon>
        <taxon>Cytophagaceae</taxon>
        <taxon>Spirosoma</taxon>
    </lineage>
</organism>
<feature type="transmembrane region" description="Helical" evidence="1">
    <location>
        <begin position="15"/>
        <end position="36"/>
    </location>
</feature>
<keyword evidence="4" id="KW-1185">Reference proteome</keyword>
<keyword evidence="1" id="KW-0812">Transmembrane</keyword>
<keyword evidence="1" id="KW-1133">Transmembrane helix</keyword>
<dbReference type="RefSeq" id="WP_381504437.1">
    <property type="nucleotide sequence ID" value="NZ_JBHUOM010000019.1"/>
</dbReference>
<dbReference type="Gene3D" id="2.40.50.1020">
    <property type="entry name" value="LytTr DNA-binding domain"/>
    <property type="match status" value="1"/>
</dbReference>
<dbReference type="Pfam" id="PF04397">
    <property type="entry name" value="LytTR"/>
    <property type="match status" value="1"/>
</dbReference>
<dbReference type="PANTHER" id="PTHR37299">
    <property type="entry name" value="TRANSCRIPTIONAL REGULATOR-RELATED"/>
    <property type="match status" value="1"/>
</dbReference>
<name>A0ABW6AKP4_9BACT</name>
<evidence type="ECO:0000313" key="4">
    <source>
        <dbReference type="Proteomes" id="UP001597512"/>
    </source>
</evidence>
<keyword evidence="1" id="KW-0472">Membrane</keyword>
<comment type="caution">
    <text evidence="3">The sequence shown here is derived from an EMBL/GenBank/DDBJ whole genome shotgun (WGS) entry which is preliminary data.</text>
</comment>
<dbReference type="SMART" id="SM00850">
    <property type="entry name" value="LytTR"/>
    <property type="match status" value="1"/>
</dbReference>
<proteinExistence type="predicted"/>
<evidence type="ECO:0000259" key="2">
    <source>
        <dbReference type="PROSITE" id="PS50930"/>
    </source>
</evidence>
<sequence length="340" mass="39638">MKEIRLTRGFLSKPLNSVLILLSITVLIEAVSWSIGYDIKSYKMQRAGGFLHYTGLLFRSMVIPELFTITITIGLVNQFHKWLTITAVQNNWRSIGRYQLRFLPVLLVAFGLFNPATQTVRFLLDQFPNYSLKNYWEGYIIHTFTWSTYFKYLFPVLLIGYIAINVSLLSDYLKQRREAQEAAEAEAAKAAQDALALSATFLPKPITPSPYLSYLKGKNQLGELDFPVNDVYYFTIEERFYYAELAKGRYLISKTLNELETELDPTQFFRIKRDYIVNRQAVLNYAYWENGKYIVRLNTPEGHDIIVPRARMHEFREWLQNNQRPYTNTDSLAQSLTSSF</sequence>
<feature type="transmembrane region" description="Helical" evidence="1">
    <location>
        <begin position="152"/>
        <end position="170"/>
    </location>
</feature>
<gene>
    <name evidence="3" type="ORF">ACFS25_19815</name>
</gene>
<reference evidence="4" key="1">
    <citation type="journal article" date="2019" name="Int. J. Syst. Evol. Microbiol.">
        <title>The Global Catalogue of Microorganisms (GCM) 10K type strain sequencing project: providing services to taxonomists for standard genome sequencing and annotation.</title>
        <authorList>
            <consortium name="The Broad Institute Genomics Platform"/>
            <consortium name="The Broad Institute Genome Sequencing Center for Infectious Disease"/>
            <person name="Wu L."/>
            <person name="Ma J."/>
        </authorList>
    </citation>
    <scope>NUCLEOTIDE SEQUENCE [LARGE SCALE GENOMIC DNA]</scope>
    <source>
        <strain evidence="4">KCTC 52490</strain>
    </source>
</reference>
<protein>
    <submittedName>
        <fullName evidence="3">LytTR family DNA-binding domain-containing protein</fullName>
    </submittedName>
</protein>
<dbReference type="InterPro" id="IPR007492">
    <property type="entry name" value="LytTR_DNA-bd_dom"/>
</dbReference>